<proteinExistence type="inferred from homology"/>
<evidence type="ECO:0000256" key="4">
    <source>
        <dbReference type="RuleBase" id="RU364152"/>
    </source>
</evidence>
<evidence type="ECO:0000256" key="1">
    <source>
        <dbReference type="ARBA" id="ARBA00004123"/>
    </source>
</evidence>
<evidence type="ECO:0000313" key="7">
    <source>
        <dbReference type="Proteomes" id="UP001140560"/>
    </source>
</evidence>
<dbReference type="GO" id="GO:0016592">
    <property type="term" value="C:mediator complex"/>
    <property type="evidence" value="ECO:0007669"/>
    <property type="project" value="InterPro"/>
</dbReference>
<protein>
    <recommendedName>
        <fullName evidence="4">Mediator of RNA polymerase II transcription subunit 20</fullName>
    </recommendedName>
    <alternativeName>
        <fullName evidence="4">Mediator complex subunit 20</fullName>
    </alternativeName>
</protein>
<feature type="compositionally biased region" description="Polar residues" evidence="5">
    <location>
        <begin position="191"/>
        <end position="208"/>
    </location>
</feature>
<comment type="caution">
    <text evidence="6">The sequence shown here is derived from an EMBL/GenBank/DDBJ whole genome shotgun (WGS) entry which is preliminary data.</text>
</comment>
<accession>A0A9W8Y2D2</accession>
<keyword evidence="3 4" id="KW-0539">Nucleus</keyword>
<keyword evidence="4" id="KW-0010">Activator</keyword>
<dbReference type="Pfam" id="PF08612">
    <property type="entry name" value="Med20"/>
    <property type="match status" value="1"/>
</dbReference>
<gene>
    <name evidence="4" type="primary">MED20</name>
    <name evidence="6" type="ORF">N0V83_009949</name>
</gene>
<dbReference type="OrthoDB" id="1854899at2759"/>
<dbReference type="GO" id="GO:0006357">
    <property type="term" value="P:regulation of transcription by RNA polymerase II"/>
    <property type="evidence" value="ECO:0007669"/>
    <property type="project" value="InterPro"/>
</dbReference>
<keyword evidence="7" id="KW-1185">Reference proteome</keyword>
<comment type="similarity">
    <text evidence="2 4">Belongs to the Mediator complex subunit 20 family.</text>
</comment>
<name>A0A9W8Y2D2_9PLEO</name>
<evidence type="ECO:0000256" key="3">
    <source>
        <dbReference type="ARBA" id="ARBA00023242"/>
    </source>
</evidence>
<dbReference type="GO" id="GO:0003712">
    <property type="term" value="F:transcription coregulator activity"/>
    <property type="evidence" value="ECO:0007669"/>
    <property type="project" value="InterPro"/>
</dbReference>
<evidence type="ECO:0000313" key="6">
    <source>
        <dbReference type="EMBL" id="KAJ4363653.1"/>
    </source>
</evidence>
<dbReference type="EMBL" id="JAPEUY010000019">
    <property type="protein sequence ID" value="KAJ4363653.1"/>
    <property type="molecule type" value="Genomic_DNA"/>
</dbReference>
<reference evidence="6" key="1">
    <citation type="submission" date="2022-10" db="EMBL/GenBank/DDBJ databases">
        <title>Tapping the CABI collections for fungal endophytes: first genome assemblies for Collariella, Neodidymelliopsis, Ascochyta clinopodiicola, Didymella pomorum, Didymosphaeria variabile, Neocosmospora piperis and Neocucurbitaria cava.</title>
        <authorList>
            <person name="Hill R."/>
        </authorList>
    </citation>
    <scope>NUCLEOTIDE SEQUENCE</scope>
    <source>
        <strain evidence="6">IMI 356814</strain>
    </source>
</reference>
<dbReference type="InterPro" id="IPR013921">
    <property type="entry name" value="Mediator_Med20"/>
</dbReference>
<comment type="function">
    <text evidence="4">Component of the Mediator complex, a coactivator involved in the regulated transcription of nearly all RNA polymerase II-dependent genes. Mediator functions as a bridge to convey information from gene-specific regulatory proteins to the basal RNA polymerase II transcription machinery. Mediator is recruited to promoters by direct interactions with regulatory proteins and serves as a scaffold for the assembly of a functional preinitiation complex with RNA polymerase II and the general transcription factors.</text>
</comment>
<keyword evidence="4" id="KW-0805">Transcription regulation</keyword>
<evidence type="ECO:0000256" key="2">
    <source>
        <dbReference type="ARBA" id="ARBA00010743"/>
    </source>
</evidence>
<organism evidence="6 7">
    <name type="scientific">Neocucurbitaria cava</name>
    <dbReference type="NCBI Taxonomy" id="798079"/>
    <lineage>
        <taxon>Eukaryota</taxon>
        <taxon>Fungi</taxon>
        <taxon>Dikarya</taxon>
        <taxon>Ascomycota</taxon>
        <taxon>Pezizomycotina</taxon>
        <taxon>Dothideomycetes</taxon>
        <taxon>Pleosporomycetidae</taxon>
        <taxon>Pleosporales</taxon>
        <taxon>Pleosporineae</taxon>
        <taxon>Cucurbitariaceae</taxon>
        <taxon>Neocucurbitaria</taxon>
    </lineage>
</organism>
<feature type="region of interest" description="Disordered" evidence="5">
    <location>
        <begin position="191"/>
        <end position="218"/>
    </location>
</feature>
<sequence length="280" mass="30400">MKYSGLYYIPNPSTNLENSLATVKSLIQSIEDTFQTASRQTPWTLSYRAFRDTLPPNYTPPTDEKGSPKPYPHTYQHLLHHSSYGATRTYICIQSPPSAAGEHAKGTVTAIPAQQQDSYASLIRHQQAALWSPRHVLSVQGGAAYTTGGMFDIQVGELRASREGPQAQSGVVQSPGVIVCISTLVGSAEEASSTSNSQKPGQNGTAANGNGDDEGYAEGPDFDYAQAVIRECWKKIKEGVDLGRSEVREVMMAAREEVHGGLREQEAAVRAWCEVLKLRG</sequence>
<evidence type="ECO:0000256" key="5">
    <source>
        <dbReference type="SAM" id="MobiDB-lite"/>
    </source>
</evidence>
<dbReference type="Proteomes" id="UP001140560">
    <property type="component" value="Unassembled WGS sequence"/>
</dbReference>
<comment type="subcellular location">
    <subcellularLocation>
        <location evidence="1 4">Nucleus</location>
    </subcellularLocation>
</comment>
<dbReference type="AlphaFoldDB" id="A0A9W8Y2D2"/>
<keyword evidence="4" id="KW-0804">Transcription</keyword>
<comment type="subunit">
    <text evidence="4">Component of the Mediator complex.</text>
</comment>